<keyword evidence="2" id="KW-1185">Reference proteome</keyword>
<evidence type="ECO:0000313" key="2">
    <source>
        <dbReference type="Proteomes" id="UP000596074"/>
    </source>
</evidence>
<organism evidence="1 2">
    <name type="scientific">Venatoribacter cucullus</name>
    <dbReference type="NCBI Taxonomy" id="2661630"/>
    <lineage>
        <taxon>Bacteria</taxon>
        <taxon>Pseudomonadati</taxon>
        <taxon>Pseudomonadota</taxon>
        <taxon>Gammaproteobacteria</taxon>
        <taxon>Oceanospirillales</taxon>
        <taxon>Oceanospirillaceae</taxon>
        <taxon>Venatoribacter</taxon>
    </lineage>
</organism>
<protein>
    <submittedName>
        <fullName evidence="1">YkgJ family cysteine cluster protein</fullName>
    </submittedName>
</protein>
<dbReference type="Pfam" id="PF03692">
    <property type="entry name" value="CxxCxxCC"/>
    <property type="match status" value="1"/>
</dbReference>
<gene>
    <name evidence="1" type="ORF">GJQ55_07860</name>
</gene>
<evidence type="ECO:0000313" key="1">
    <source>
        <dbReference type="EMBL" id="QQD25464.1"/>
    </source>
</evidence>
<name>A0A9X7UYV7_9GAMM</name>
<dbReference type="AlphaFoldDB" id="A0A9X7UYV7"/>
<dbReference type="PANTHER" id="PTHR36931:SF1">
    <property type="entry name" value="UPF0153 PROTEIN YEIW"/>
    <property type="match status" value="1"/>
</dbReference>
<dbReference type="Proteomes" id="UP000596074">
    <property type="component" value="Chromosome"/>
</dbReference>
<dbReference type="EMBL" id="CP046056">
    <property type="protein sequence ID" value="QQD25464.1"/>
    <property type="molecule type" value="Genomic_DNA"/>
</dbReference>
<sequence length="83" mass="8518">MACRAGCGACCIAPSISSPIPGMPQGKPAGVRCVHLNADFYCDIFTDPARPAVCASFQVVAYCCGSSQSEALALLTELENCTG</sequence>
<dbReference type="InterPro" id="IPR052572">
    <property type="entry name" value="UPF0153_domain"/>
</dbReference>
<dbReference type="PANTHER" id="PTHR36931">
    <property type="entry name" value="UPF0153 PROTEIN YEIW"/>
    <property type="match status" value="1"/>
</dbReference>
<dbReference type="KEGG" id="vcw:GJQ55_07860"/>
<dbReference type="InterPro" id="IPR005358">
    <property type="entry name" value="Puta_zinc/iron-chelating_dom"/>
</dbReference>
<dbReference type="RefSeq" id="WP_338149191.1">
    <property type="nucleotide sequence ID" value="NZ_CP046056.1"/>
</dbReference>
<accession>A0A9X7UYV7</accession>
<reference evidence="1 2" key="1">
    <citation type="submission" date="2019-11" db="EMBL/GenBank/DDBJ databases">
        <title>Venatorbacter sp. nov. a predator of Campylobacter and other Gram-negative bacteria.</title>
        <authorList>
            <person name="Saeedi A."/>
            <person name="Cummings N.J."/>
            <person name="Connerton I.F."/>
            <person name="Connerton P.L."/>
        </authorList>
    </citation>
    <scope>NUCLEOTIDE SEQUENCE [LARGE SCALE GENOMIC DNA]</scope>
    <source>
        <strain evidence="1">XL5</strain>
    </source>
</reference>
<proteinExistence type="predicted"/>